<reference evidence="1 2" key="1">
    <citation type="journal article" date="2023" name="Arcadia Sci">
        <title>De novo assembly of a long-read Amblyomma americanum tick genome.</title>
        <authorList>
            <person name="Chou S."/>
            <person name="Poskanzer K.E."/>
            <person name="Rollins M."/>
            <person name="Thuy-Boun P.S."/>
        </authorList>
    </citation>
    <scope>NUCLEOTIDE SEQUENCE [LARGE SCALE GENOMIC DNA]</scope>
    <source>
        <strain evidence="1">F_SG_1</strain>
        <tissue evidence="1">Salivary glands</tissue>
    </source>
</reference>
<organism evidence="1 2">
    <name type="scientific">Amblyomma americanum</name>
    <name type="common">Lone star tick</name>
    <dbReference type="NCBI Taxonomy" id="6943"/>
    <lineage>
        <taxon>Eukaryota</taxon>
        <taxon>Metazoa</taxon>
        <taxon>Ecdysozoa</taxon>
        <taxon>Arthropoda</taxon>
        <taxon>Chelicerata</taxon>
        <taxon>Arachnida</taxon>
        <taxon>Acari</taxon>
        <taxon>Parasitiformes</taxon>
        <taxon>Ixodida</taxon>
        <taxon>Ixodoidea</taxon>
        <taxon>Ixodidae</taxon>
        <taxon>Amblyomminae</taxon>
        <taxon>Amblyomma</taxon>
    </lineage>
</organism>
<gene>
    <name evidence="1" type="ORF">V5799_009253</name>
</gene>
<proteinExistence type="predicted"/>
<comment type="caution">
    <text evidence="1">The sequence shown here is derived from an EMBL/GenBank/DDBJ whole genome shotgun (WGS) entry which is preliminary data.</text>
</comment>
<keyword evidence="2" id="KW-1185">Reference proteome</keyword>
<name>A0AAQ4FC83_AMBAM</name>
<accession>A0AAQ4FC83</accession>
<sequence>MCNLSFFPPSFSSCALAAAQWQVRPIVSVSGKSARDFGANVGARVQGGVHKFPNSGAKIIASAEASKSFGRAGVHGWNGPPQGQVGVRVEIPIGRK</sequence>
<evidence type="ECO:0000313" key="2">
    <source>
        <dbReference type="Proteomes" id="UP001321473"/>
    </source>
</evidence>
<evidence type="ECO:0000313" key="1">
    <source>
        <dbReference type="EMBL" id="KAK8784382.1"/>
    </source>
</evidence>
<dbReference type="AlphaFoldDB" id="A0AAQ4FC83"/>
<dbReference type="Proteomes" id="UP001321473">
    <property type="component" value="Unassembled WGS sequence"/>
</dbReference>
<dbReference type="EMBL" id="JARKHS020004627">
    <property type="protein sequence ID" value="KAK8784382.1"/>
    <property type="molecule type" value="Genomic_DNA"/>
</dbReference>
<protein>
    <submittedName>
        <fullName evidence="1">Uncharacterized protein</fullName>
    </submittedName>
</protein>